<dbReference type="Proteomes" id="UP000076863">
    <property type="component" value="Unassembled WGS sequence"/>
</dbReference>
<evidence type="ECO:0000256" key="1">
    <source>
        <dbReference type="SAM" id="Phobius"/>
    </source>
</evidence>
<keyword evidence="1" id="KW-0472">Membrane</keyword>
<feature type="transmembrane region" description="Helical" evidence="1">
    <location>
        <begin position="30"/>
        <end position="51"/>
    </location>
</feature>
<proteinExistence type="predicted"/>
<name>A0A168D314_9HYPO</name>
<comment type="caution">
    <text evidence="2">The sequence shown here is derived from an EMBL/GenBank/DDBJ whole genome shotgun (WGS) entry which is preliminary data.</text>
</comment>
<feature type="transmembrane region" description="Helical" evidence="1">
    <location>
        <begin position="97"/>
        <end position="120"/>
    </location>
</feature>
<sequence>MTSRVSDFTPPKRGATMPGSLEPWLKSVTVAFGVGMIVFFLPILVLLPFRIKTSPALEALLRWGPGGSEQYEEMIASIYVVWGIFMVRASADPWANALFLDFTAYANIAHLGLMTLMAVVNKGDRIHLVGDVLGSWLLLGPFLYVWSSVKRDHKPVLRR</sequence>
<keyword evidence="1" id="KW-0812">Transmembrane</keyword>
<dbReference type="InterPro" id="IPR046572">
    <property type="entry name" value="DUF6632"/>
</dbReference>
<dbReference type="OrthoDB" id="4865566at2759"/>
<protein>
    <submittedName>
        <fullName evidence="2">Uncharacterized protein</fullName>
    </submittedName>
</protein>
<dbReference type="Pfam" id="PF20337">
    <property type="entry name" value="DUF6632"/>
    <property type="match status" value="1"/>
</dbReference>
<organism evidence="2 3">
    <name type="scientific">Beauveria brongniartii RCEF 3172</name>
    <dbReference type="NCBI Taxonomy" id="1081107"/>
    <lineage>
        <taxon>Eukaryota</taxon>
        <taxon>Fungi</taxon>
        <taxon>Dikarya</taxon>
        <taxon>Ascomycota</taxon>
        <taxon>Pezizomycotina</taxon>
        <taxon>Sordariomycetes</taxon>
        <taxon>Hypocreomycetidae</taxon>
        <taxon>Hypocreales</taxon>
        <taxon>Cordycipitaceae</taxon>
        <taxon>Beauveria</taxon>
        <taxon>Beauveria brongniartii</taxon>
    </lineage>
</organism>
<accession>A0A168D314</accession>
<dbReference type="EMBL" id="AZHA01000112">
    <property type="protein sequence ID" value="KZZ97306.1"/>
    <property type="molecule type" value="Genomic_DNA"/>
</dbReference>
<gene>
    <name evidence="2" type="ORF">BBO_09528</name>
</gene>
<feature type="transmembrane region" description="Helical" evidence="1">
    <location>
        <begin position="132"/>
        <end position="149"/>
    </location>
</feature>
<keyword evidence="1" id="KW-1133">Transmembrane helix</keyword>
<dbReference type="AlphaFoldDB" id="A0A168D314"/>
<keyword evidence="3" id="KW-1185">Reference proteome</keyword>
<evidence type="ECO:0000313" key="2">
    <source>
        <dbReference type="EMBL" id="KZZ97306.1"/>
    </source>
</evidence>
<evidence type="ECO:0000313" key="3">
    <source>
        <dbReference type="Proteomes" id="UP000076863"/>
    </source>
</evidence>
<reference evidence="2 3" key="1">
    <citation type="journal article" date="2016" name="Genome Biol. Evol.">
        <title>Divergent and convergent evolution of fungal pathogenicity.</title>
        <authorList>
            <person name="Shang Y."/>
            <person name="Xiao G."/>
            <person name="Zheng P."/>
            <person name="Cen K."/>
            <person name="Zhan S."/>
            <person name="Wang C."/>
        </authorList>
    </citation>
    <scope>NUCLEOTIDE SEQUENCE [LARGE SCALE GENOMIC DNA]</scope>
    <source>
        <strain evidence="2 3">RCEF 3172</strain>
    </source>
</reference>